<feature type="region of interest" description="Disordered" evidence="1">
    <location>
        <begin position="191"/>
        <end position="225"/>
    </location>
</feature>
<evidence type="ECO:0000313" key="2">
    <source>
        <dbReference type="EMBL" id="CXH87700.1"/>
    </source>
</evidence>
<evidence type="ECO:0008006" key="10">
    <source>
        <dbReference type="Google" id="ProtNLM"/>
    </source>
</evidence>
<dbReference type="Proteomes" id="UP000220214">
    <property type="component" value="Chromosome 2"/>
</dbReference>
<dbReference type="Proteomes" id="UP000069549">
    <property type="component" value="Chromosome 2"/>
</dbReference>
<organism evidence="2 6">
    <name type="scientific">Plasmodium berghei</name>
    <dbReference type="NCBI Taxonomy" id="5821"/>
    <lineage>
        <taxon>Eukaryota</taxon>
        <taxon>Sar</taxon>
        <taxon>Alveolata</taxon>
        <taxon>Apicomplexa</taxon>
        <taxon>Aconoidasida</taxon>
        <taxon>Haemosporida</taxon>
        <taxon>Plasmodiidae</taxon>
        <taxon>Plasmodium</taxon>
        <taxon>Plasmodium (Vinckeia)</taxon>
    </lineage>
</organism>
<gene>
    <name evidence="2" type="ORF">PBK173_000025500</name>
    <name evidence="5" type="ORF">PBNK65E_000023300</name>
    <name evidence="3" type="ORF">PBNK65NY_000023000</name>
    <name evidence="4" type="ORF">PBSP11A_000023100</name>
</gene>
<dbReference type="Proteomes" id="UP000219860">
    <property type="component" value="Chromosome 2"/>
</dbReference>
<feature type="compositionally biased region" description="Basic and acidic residues" evidence="1">
    <location>
        <begin position="198"/>
        <end position="225"/>
    </location>
</feature>
<evidence type="ECO:0000313" key="8">
    <source>
        <dbReference type="Proteomes" id="UP000220214"/>
    </source>
</evidence>
<evidence type="ECO:0000313" key="5">
    <source>
        <dbReference type="EMBL" id="SCN21875.1"/>
    </source>
</evidence>
<sequence length="697" mass="83111">MLQKYYQSEEKDGSIRTHYFKKIETEKISKKLLELENMFQIEDMFLDMYINEKERNNFDFYINNILDDFSNNNNLEKWINIDISNVYNYIIYDNKYFNDVITDKKGYLILKLKYTNENKIITSYFKVNCRNAQWDNEKKVWYIPLFYIFEISKLTIFLGGTVSDLVLYYLCKLFHHFSSIKNVHNNSWNNKPNGLDQGKIENGDKIGKKNDLKNYRDNENPEKKEDINKKITGQNENIKENKSLTQNNDKKIEEKEEYNFETFVKKNKTQFIKYIKNVNIFKIEHIIINNVLKSDTLNIKILPYNEEIIKKIRETNLFQWDKEQNIWLVKKKNFKTFYVSVIKFFDYKICSYYDFYKFSKQKLVDSDLGKINMNSSSDQKEIIKKRNYDNCKGNISQEIINKKKKTNDKMCKLKVYYENTDSSYSDELQPNVDASYYEGRELVNTIKLVGAANNYYKEIIYNKLNKIKKLKPPNYAYDPKGCMTKSGAGTKGIEIYDMPSDINEWNKISFCIVPNDYKKNLDLYDPKILCSLVSDVYMLKENAVDIILKKYNKWPEYSDVFWNNICAENEFIVNNKSFNTRQKLAHDRLFNKQYFYIFNINSIKQSNYYDPLFLCKTLIKLGEGILVSDPIDADYVIIHNSEDSNAINFYTSLQETYKNQKKKKKKLPLFVTPSFIYDCILNYSVSYPSKSKNHFCF</sequence>
<dbReference type="EMBL" id="LT608138">
    <property type="protein sequence ID" value="SCL90120.1"/>
    <property type="molecule type" value="Genomic_DNA"/>
</dbReference>
<dbReference type="Proteomes" id="UP000516480">
    <property type="component" value="Chromosome 2"/>
</dbReference>
<dbReference type="OMA" id="KNDHCDN"/>
<evidence type="ECO:0000313" key="7">
    <source>
        <dbReference type="Proteomes" id="UP000219860"/>
    </source>
</evidence>
<evidence type="ECO:0000256" key="1">
    <source>
        <dbReference type="SAM" id="MobiDB-lite"/>
    </source>
</evidence>
<evidence type="ECO:0000313" key="4">
    <source>
        <dbReference type="EMBL" id="SCM15223.1"/>
    </source>
</evidence>
<reference evidence="2 6" key="1">
    <citation type="submission" date="2016-02" db="EMBL/GenBank/DDBJ databases">
        <authorList>
            <consortium name="Pathogen Informatics"/>
        </authorList>
    </citation>
    <scope>NUCLEOTIDE SEQUENCE [LARGE SCALE GENOMIC DNA]</scope>
    <source>
        <strain evidence="2 6">K173</strain>
        <strain evidence="3 9">NK65 ny</strain>
        <strain evidence="5 8">NK65e</strain>
        <strain evidence="4 7">SP11 Antwerpcl1</strain>
    </source>
</reference>
<evidence type="ECO:0000313" key="3">
    <source>
        <dbReference type="EMBL" id="SCL90120.1"/>
    </source>
</evidence>
<evidence type="ECO:0000313" key="6">
    <source>
        <dbReference type="Proteomes" id="UP000069549"/>
    </source>
</evidence>
<name>A0A0Y9TMR1_PLABE</name>
<dbReference type="AlphaFoldDB" id="A0A0Y9TMR1"/>
<dbReference type="EMBL" id="LT608250">
    <property type="protein sequence ID" value="SCM15223.1"/>
    <property type="molecule type" value="Genomic_DNA"/>
</dbReference>
<dbReference type="EMBL" id="LT614628">
    <property type="protein sequence ID" value="SCN21875.1"/>
    <property type="molecule type" value="Genomic_DNA"/>
</dbReference>
<evidence type="ECO:0000313" key="9">
    <source>
        <dbReference type="Proteomes" id="UP000516480"/>
    </source>
</evidence>
<accession>A0A0Y9TMR1</accession>
<dbReference type="OrthoDB" id="360402at2759"/>
<proteinExistence type="predicted"/>
<dbReference type="VEuPathDB" id="PlasmoDB:PBANKA_0207300"/>
<protein>
    <recommendedName>
        <fullName evidence="10">BRCT domain-containing protein</fullName>
    </recommendedName>
</protein>
<dbReference type="EMBL" id="LT160022">
    <property type="protein sequence ID" value="CXH87700.1"/>
    <property type="molecule type" value="Genomic_DNA"/>
</dbReference>